<dbReference type="GO" id="GO:0045197">
    <property type="term" value="P:establishment or maintenance of epithelial cell apical/basal polarity"/>
    <property type="evidence" value="ECO:0007669"/>
    <property type="project" value="TreeGrafter"/>
</dbReference>
<dbReference type="InterPro" id="IPR051022">
    <property type="entry name" value="Notch_Cell-Fate_Det"/>
</dbReference>
<feature type="chain" id="PRO_5034614736" description="EGF-like domain-containing protein" evidence="13">
    <location>
        <begin position="22"/>
        <end position="390"/>
    </location>
</feature>
<gene>
    <name evidence="15" type="primary">dlk1</name>
</gene>
<feature type="disulfide bond" evidence="11">
    <location>
        <begin position="43"/>
        <end position="52"/>
    </location>
</feature>
<evidence type="ECO:0000256" key="11">
    <source>
        <dbReference type="PROSITE-ProRule" id="PRU00076"/>
    </source>
</evidence>
<dbReference type="InterPro" id="IPR000152">
    <property type="entry name" value="EGF-type_Asp/Asn_hydroxyl_site"/>
</dbReference>
<feature type="disulfide bond" evidence="11">
    <location>
        <begin position="156"/>
        <end position="165"/>
    </location>
</feature>
<dbReference type="PROSITE" id="PS00010">
    <property type="entry name" value="ASX_HYDROXYL"/>
    <property type="match status" value="1"/>
</dbReference>
<sequence>MHLPHTVLLILLLLFAGIVQGWECSPGCSSENGFCEKPGKCRCKPGWQGDDCDRCVTFPGCLHGTCEKAWQCVCEEGWVGSLCDQDTHLCSARPCAANATCIDTGEGGYLCICPNGYTGDDCQIKKTRCHSNGSPCQNGGTCVDSDDSAASISCLCPGGFSGDFCEISADSCQPNPCLNAGNCTDHGLAFTCVCPLGFTGFTCNDTSALTPCAGRPCANQAACVGQPEGTFRCVCQKGFSGPTCSVQHRPRSRPKAIDHRVLALAPQHYSLPAHAFHKLLRPPERDLLKITLKETVHPSGVLVSRGQLICFGMLALLTCLVIVGTTGIVFFGRCETWLANAKYNQLVRQQREHLLRETGGTSQEEPEHSVHIILPEKIRLTSFGRHYTSI</sequence>
<dbReference type="InterPro" id="IPR013032">
    <property type="entry name" value="EGF-like_CS"/>
</dbReference>
<keyword evidence="6" id="KW-0106">Calcium</keyword>
<dbReference type="InterPro" id="IPR009030">
    <property type="entry name" value="Growth_fac_rcpt_cys_sf"/>
</dbReference>
<dbReference type="GO" id="GO:0005509">
    <property type="term" value="F:calcium ion binding"/>
    <property type="evidence" value="ECO:0007669"/>
    <property type="project" value="InterPro"/>
</dbReference>
<accession>A0A8C5N984</accession>
<reference evidence="15" key="1">
    <citation type="submission" date="2020-06" db="EMBL/GenBank/DDBJ databases">
        <authorList>
            <consortium name="Wellcome Sanger Institute Data Sharing"/>
        </authorList>
    </citation>
    <scope>NUCLEOTIDE SEQUENCE [LARGE SCALE GENOMIC DNA]</scope>
</reference>
<comment type="caution">
    <text evidence="11">Lacks conserved residue(s) required for the propagation of feature annotation.</text>
</comment>
<dbReference type="SUPFAM" id="SSF57196">
    <property type="entry name" value="EGF/Laminin"/>
    <property type="match status" value="1"/>
</dbReference>
<dbReference type="Pfam" id="PF12661">
    <property type="entry name" value="hEGF"/>
    <property type="match status" value="1"/>
</dbReference>
<dbReference type="SMART" id="SM00179">
    <property type="entry name" value="EGF_CA"/>
    <property type="match status" value="4"/>
</dbReference>
<dbReference type="Gene3D" id="2.10.25.10">
    <property type="entry name" value="Laminin"/>
    <property type="match status" value="5"/>
</dbReference>
<name>A0A8C5N984_GOUWI</name>
<evidence type="ECO:0000256" key="1">
    <source>
        <dbReference type="ARBA" id="ARBA00004479"/>
    </source>
</evidence>
<feature type="disulfide bond" evidence="11">
    <location>
        <begin position="235"/>
        <end position="244"/>
    </location>
</feature>
<dbReference type="PANTHER" id="PTHR24049">
    <property type="entry name" value="CRUMBS FAMILY MEMBER"/>
    <property type="match status" value="1"/>
</dbReference>
<dbReference type="PROSITE" id="PS01186">
    <property type="entry name" value="EGF_2"/>
    <property type="match status" value="5"/>
</dbReference>
<dbReference type="Proteomes" id="UP000694680">
    <property type="component" value="Chromosome 22"/>
</dbReference>
<dbReference type="SMART" id="SM00181">
    <property type="entry name" value="EGF"/>
    <property type="match status" value="6"/>
</dbReference>
<feature type="domain" description="EGF-like" evidence="14">
    <location>
        <begin position="86"/>
        <end position="123"/>
    </location>
</feature>
<keyword evidence="8 12" id="KW-0472">Membrane</keyword>
<keyword evidence="4 13" id="KW-0732">Signal</keyword>
<evidence type="ECO:0000256" key="3">
    <source>
        <dbReference type="ARBA" id="ARBA00022692"/>
    </source>
</evidence>
<keyword evidence="10" id="KW-0325">Glycoprotein</keyword>
<dbReference type="PROSITE" id="PS00022">
    <property type="entry name" value="EGF_1"/>
    <property type="match status" value="6"/>
</dbReference>
<dbReference type="Ensembl" id="ENSGWIT00000041680.1">
    <property type="protein sequence ID" value="ENSGWIP00000038280.1"/>
    <property type="gene ID" value="ENSGWIG00000019600.1"/>
</dbReference>
<keyword evidence="16" id="KW-1185">Reference proteome</keyword>
<dbReference type="CTD" id="8788"/>
<dbReference type="GeneID" id="114456388"/>
<dbReference type="FunFam" id="2.10.25.10:FF:000118">
    <property type="entry name" value="protein delta homolog 2"/>
    <property type="match status" value="1"/>
</dbReference>
<proteinExistence type="predicted"/>
<feature type="domain" description="EGF-like" evidence="14">
    <location>
        <begin position="20"/>
        <end position="53"/>
    </location>
</feature>
<keyword evidence="5" id="KW-0677">Repeat</keyword>
<evidence type="ECO:0000259" key="14">
    <source>
        <dbReference type="PROSITE" id="PS50026"/>
    </source>
</evidence>
<dbReference type="GO" id="GO:0120025">
    <property type="term" value="C:plasma membrane bounded cell projection"/>
    <property type="evidence" value="ECO:0007669"/>
    <property type="project" value="UniProtKB-ARBA"/>
</dbReference>
<dbReference type="PROSITE" id="PS50026">
    <property type="entry name" value="EGF_3"/>
    <property type="match status" value="5"/>
</dbReference>
<dbReference type="CDD" id="cd00054">
    <property type="entry name" value="EGF_CA"/>
    <property type="match status" value="3"/>
</dbReference>
<dbReference type="OrthoDB" id="6130531at2759"/>
<comment type="subcellular location">
    <subcellularLocation>
        <location evidence="1">Membrane</location>
        <topology evidence="1">Single-pass type I membrane protein</topology>
    </subcellularLocation>
</comment>
<feature type="disulfide bond" evidence="11">
    <location>
        <begin position="194"/>
        <end position="203"/>
    </location>
</feature>
<keyword evidence="7 12" id="KW-1133">Transmembrane helix</keyword>
<evidence type="ECO:0000256" key="12">
    <source>
        <dbReference type="SAM" id="Phobius"/>
    </source>
</evidence>
<keyword evidence="9 11" id="KW-1015">Disulfide bond</keyword>
<keyword evidence="2 11" id="KW-0245">EGF-like domain</keyword>
<evidence type="ECO:0000256" key="2">
    <source>
        <dbReference type="ARBA" id="ARBA00022536"/>
    </source>
</evidence>
<dbReference type="AlphaFoldDB" id="A0A8C5N984"/>
<dbReference type="SUPFAM" id="SSF57184">
    <property type="entry name" value="Growth factor receptor domain"/>
    <property type="match status" value="1"/>
</dbReference>
<dbReference type="FunFam" id="2.10.25.10:FF:000247">
    <property type="entry name" value="Delta/notch like EGF repeat containing"/>
    <property type="match status" value="1"/>
</dbReference>
<dbReference type="Pfam" id="PF00008">
    <property type="entry name" value="EGF"/>
    <property type="match status" value="3"/>
</dbReference>
<reference evidence="15" key="2">
    <citation type="submission" date="2025-08" db="UniProtKB">
        <authorList>
            <consortium name="Ensembl"/>
        </authorList>
    </citation>
    <scope>IDENTIFICATION</scope>
</reference>
<dbReference type="PANTHER" id="PTHR24049:SF42">
    <property type="entry name" value="DELTA LIKE NON-CANONICAL NOTCH LIGAND 1"/>
    <property type="match status" value="1"/>
</dbReference>
<dbReference type="GO" id="GO:0007399">
    <property type="term" value="P:nervous system development"/>
    <property type="evidence" value="ECO:0007669"/>
    <property type="project" value="UniProtKB-ARBA"/>
</dbReference>
<keyword evidence="3 12" id="KW-0812">Transmembrane</keyword>
<dbReference type="InterPro" id="IPR000742">
    <property type="entry name" value="EGF"/>
</dbReference>
<feature type="signal peptide" evidence="13">
    <location>
        <begin position="1"/>
        <end position="21"/>
    </location>
</feature>
<dbReference type="FunFam" id="2.10.25.10:FF:000018">
    <property type="entry name" value="Delta-like 1"/>
    <property type="match status" value="1"/>
</dbReference>
<feature type="domain" description="EGF-like" evidence="14">
    <location>
        <begin position="168"/>
        <end position="204"/>
    </location>
</feature>
<evidence type="ECO:0000313" key="15">
    <source>
        <dbReference type="Ensembl" id="ENSGWIP00000038280.1"/>
    </source>
</evidence>
<evidence type="ECO:0000313" key="16">
    <source>
        <dbReference type="Proteomes" id="UP000694680"/>
    </source>
</evidence>
<dbReference type="InterPro" id="IPR001881">
    <property type="entry name" value="EGF-like_Ca-bd_dom"/>
</dbReference>
<evidence type="ECO:0000256" key="10">
    <source>
        <dbReference type="ARBA" id="ARBA00023180"/>
    </source>
</evidence>
<evidence type="ECO:0000256" key="6">
    <source>
        <dbReference type="ARBA" id="ARBA00022837"/>
    </source>
</evidence>
<evidence type="ECO:0000256" key="8">
    <source>
        <dbReference type="ARBA" id="ARBA00023136"/>
    </source>
</evidence>
<dbReference type="GO" id="GO:0032991">
    <property type="term" value="C:protein-containing complex"/>
    <property type="evidence" value="ECO:0007669"/>
    <property type="project" value="TreeGrafter"/>
</dbReference>
<dbReference type="Pfam" id="PF21700">
    <property type="entry name" value="EGF_DL_JAG"/>
    <property type="match status" value="1"/>
</dbReference>
<evidence type="ECO:0000256" key="5">
    <source>
        <dbReference type="ARBA" id="ARBA00022737"/>
    </source>
</evidence>
<dbReference type="GO" id="GO:0005886">
    <property type="term" value="C:plasma membrane"/>
    <property type="evidence" value="ECO:0007669"/>
    <property type="project" value="TreeGrafter"/>
</dbReference>
<feature type="domain" description="EGF-like" evidence="14">
    <location>
        <begin position="125"/>
        <end position="166"/>
    </location>
</feature>
<evidence type="ECO:0000256" key="9">
    <source>
        <dbReference type="ARBA" id="ARBA00023157"/>
    </source>
</evidence>
<dbReference type="FunFam" id="2.10.25.10:FF:000066">
    <property type="entry name" value="FAT atypical cadherin 4"/>
    <property type="match status" value="1"/>
</dbReference>
<feature type="domain" description="EGF-like" evidence="14">
    <location>
        <begin position="208"/>
        <end position="245"/>
    </location>
</feature>
<evidence type="ECO:0000256" key="7">
    <source>
        <dbReference type="ARBA" id="ARBA00022989"/>
    </source>
</evidence>
<reference evidence="15" key="3">
    <citation type="submission" date="2025-09" db="UniProtKB">
        <authorList>
            <consortium name="Ensembl"/>
        </authorList>
    </citation>
    <scope>IDENTIFICATION</scope>
</reference>
<dbReference type="RefSeq" id="XP_028293911.1">
    <property type="nucleotide sequence ID" value="XM_028438110.1"/>
</dbReference>
<dbReference type="GO" id="GO:0007157">
    <property type="term" value="P:heterophilic cell-cell adhesion via plasma membrane cell adhesion molecules"/>
    <property type="evidence" value="ECO:0007669"/>
    <property type="project" value="TreeGrafter"/>
</dbReference>
<evidence type="ECO:0000256" key="13">
    <source>
        <dbReference type="SAM" id="SignalP"/>
    </source>
</evidence>
<feature type="disulfide bond" evidence="11">
    <location>
        <begin position="113"/>
        <end position="122"/>
    </location>
</feature>
<evidence type="ECO:0000256" key="4">
    <source>
        <dbReference type="ARBA" id="ARBA00022729"/>
    </source>
</evidence>
<protein>
    <recommendedName>
        <fullName evidence="14">EGF-like domain-containing protein</fullName>
    </recommendedName>
</protein>
<feature type="transmembrane region" description="Helical" evidence="12">
    <location>
        <begin position="311"/>
        <end position="332"/>
    </location>
</feature>
<organism evidence="15 16">
    <name type="scientific">Gouania willdenowi</name>
    <name type="common">Blunt-snouted clingfish</name>
    <name type="synonym">Lepadogaster willdenowi</name>
    <dbReference type="NCBI Taxonomy" id="441366"/>
    <lineage>
        <taxon>Eukaryota</taxon>
        <taxon>Metazoa</taxon>
        <taxon>Chordata</taxon>
        <taxon>Craniata</taxon>
        <taxon>Vertebrata</taxon>
        <taxon>Euteleostomi</taxon>
        <taxon>Actinopterygii</taxon>
        <taxon>Neopterygii</taxon>
        <taxon>Teleostei</taxon>
        <taxon>Neoteleostei</taxon>
        <taxon>Acanthomorphata</taxon>
        <taxon>Ovalentaria</taxon>
        <taxon>Blenniimorphae</taxon>
        <taxon>Blenniiformes</taxon>
        <taxon>Gobiesocoidei</taxon>
        <taxon>Gobiesocidae</taxon>
        <taxon>Gobiesocinae</taxon>
        <taxon>Gouania</taxon>
    </lineage>
</organism>